<gene>
    <name evidence="9" type="ORF">GlitD10_1058</name>
</gene>
<name>A0A1J0ABR9_9CYAN</name>
<reference evidence="9 10" key="1">
    <citation type="submission" date="2016-10" db="EMBL/GenBank/DDBJ databases">
        <title>Description of Gloeomargarita lithophora gen. nov., sp. nov., a thylakoid-bearing basal-branching cyanobacterium with intracellular carbonates, and proposal for Gloeomargaritales ord. nov.</title>
        <authorList>
            <person name="Moreira D."/>
            <person name="Tavera R."/>
            <person name="Benzerara K."/>
            <person name="Skouri-Panet F."/>
            <person name="Couradeau E."/>
            <person name="Gerard E."/>
            <person name="Loussert C."/>
            <person name="Novelo E."/>
            <person name="Zivanovic Y."/>
            <person name="Lopez-Garcia P."/>
        </authorList>
    </citation>
    <scope>NUCLEOTIDE SEQUENCE [LARGE SCALE GENOMIC DNA]</scope>
    <source>
        <strain evidence="9 10">D10</strain>
    </source>
</reference>
<feature type="transmembrane region" description="Helical" evidence="8">
    <location>
        <begin position="208"/>
        <end position="229"/>
    </location>
</feature>
<feature type="transmembrane region" description="Helical" evidence="8">
    <location>
        <begin position="241"/>
        <end position="260"/>
    </location>
</feature>
<proteinExistence type="predicted"/>
<keyword evidence="7 8" id="KW-0472">Membrane</keyword>
<dbReference type="PANTHER" id="PTHR31412">
    <property type="entry name" value="ZINC METALLOPROTEASE EGY1"/>
    <property type="match status" value="1"/>
</dbReference>
<keyword evidence="2 9" id="KW-0645">Protease</keyword>
<evidence type="ECO:0000256" key="5">
    <source>
        <dbReference type="ARBA" id="ARBA00022946"/>
    </source>
</evidence>
<keyword evidence="4" id="KW-0378">Hydrolase</keyword>
<feature type="transmembrane region" description="Helical" evidence="8">
    <location>
        <begin position="373"/>
        <end position="400"/>
    </location>
</feature>
<evidence type="ECO:0000256" key="1">
    <source>
        <dbReference type="ARBA" id="ARBA00004141"/>
    </source>
</evidence>
<dbReference type="KEGG" id="glt:GlitD10_1058"/>
<evidence type="ECO:0000313" key="9">
    <source>
        <dbReference type="EMBL" id="APB33378.1"/>
    </source>
</evidence>
<evidence type="ECO:0000256" key="7">
    <source>
        <dbReference type="ARBA" id="ARBA00023136"/>
    </source>
</evidence>
<dbReference type="EMBL" id="CP017675">
    <property type="protein sequence ID" value="APB33378.1"/>
    <property type="molecule type" value="Genomic_DNA"/>
</dbReference>
<evidence type="ECO:0000313" key="10">
    <source>
        <dbReference type="Proteomes" id="UP000180235"/>
    </source>
</evidence>
<evidence type="ECO:0000256" key="4">
    <source>
        <dbReference type="ARBA" id="ARBA00022801"/>
    </source>
</evidence>
<dbReference type="Proteomes" id="UP000180235">
    <property type="component" value="Chromosome"/>
</dbReference>
<evidence type="ECO:0000256" key="6">
    <source>
        <dbReference type="ARBA" id="ARBA00022989"/>
    </source>
</evidence>
<evidence type="ECO:0000256" key="3">
    <source>
        <dbReference type="ARBA" id="ARBA00022692"/>
    </source>
</evidence>
<dbReference type="GO" id="GO:0016020">
    <property type="term" value="C:membrane"/>
    <property type="evidence" value="ECO:0007669"/>
    <property type="project" value="UniProtKB-SubCell"/>
</dbReference>
<keyword evidence="5" id="KW-0809">Transit peptide</keyword>
<dbReference type="STRING" id="1188229.GlitD10_1058"/>
<dbReference type="AlphaFoldDB" id="A0A1J0ABR9"/>
<organism evidence="9 10">
    <name type="scientific">Gloeomargarita lithophora Alchichica-D10</name>
    <dbReference type="NCBI Taxonomy" id="1188229"/>
    <lineage>
        <taxon>Bacteria</taxon>
        <taxon>Bacillati</taxon>
        <taxon>Cyanobacteriota</taxon>
        <taxon>Cyanophyceae</taxon>
        <taxon>Gloeomargaritales</taxon>
        <taxon>Gloeomargaritaceae</taxon>
        <taxon>Gloeomargarita</taxon>
    </lineage>
</organism>
<keyword evidence="6 8" id="KW-1133">Transmembrane helix</keyword>
<keyword evidence="10" id="KW-1185">Reference proteome</keyword>
<comment type="subcellular location">
    <subcellularLocation>
        <location evidence="1">Membrane</location>
        <topology evidence="1">Multi-pass membrane protein</topology>
    </subcellularLocation>
</comment>
<keyword evidence="3 8" id="KW-0812">Transmembrane</keyword>
<feature type="transmembrane region" description="Helical" evidence="8">
    <location>
        <begin position="28"/>
        <end position="46"/>
    </location>
</feature>
<dbReference type="PANTHER" id="PTHR31412:SF0">
    <property type="entry name" value="ZINC METALLOPROTEASE EGY1, CHLOROPLASTIC-RELATED"/>
    <property type="match status" value="1"/>
</dbReference>
<feature type="transmembrane region" description="Helical" evidence="8">
    <location>
        <begin position="53"/>
        <end position="72"/>
    </location>
</feature>
<dbReference type="GO" id="GO:0006508">
    <property type="term" value="P:proteolysis"/>
    <property type="evidence" value="ECO:0007669"/>
    <property type="project" value="UniProtKB-KW"/>
</dbReference>
<evidence type="ECO:0000256" key="2">
    <source>
        <dbReference type="ARBA" id="ARBA00022670"/>
    </source>
</evidence>
<feature type="transmembrane region" description="Helical" evidence="8">
    <location>
        <begin position="176"/>
        <end position="196"/>
    </location>
</feature>
<feature type="transmembrane region" description="Helical" evidence="8">
    <location>
        <begin position="420"/>
        <end position="440"/>
    </location>
</feature>
<dbReference type="InterPro" id="IPR044838">
    <property type="entry name" value="EGY1-like"/>
</dbReference>
<feature type="transmembrane region" description="Helical" evidence="8">
    <location>
        <begin position="272"/>
        <end position="292"/>
    </location>
</feature>
<sequence length="444" mass="48900">MALGLLALTTFLLVWHHVRHLSRTPWWLLWAVLMLPGLVVGLWVWLHGEQQSLPALLVVVPFMLSGLFYLILVKQGGGGAHLALQTGEPTPLTAAELTHLRQCFPWEIYPLQRIDQRDGVVLCYGRLRVMAAEAYPVVESKIHTLLGQRFWLILESNRDHQPVFALVPRRVPAPLAYGWLWGLGSLGLGLGAAMTLTAPHLGISQPLGWTYGVSVLAILVAREVGQGWVLRRYRVRRAWPWVIPFPLWPGVLGTYGGLAEPLPHRRALVDRTLVGLGLALAVTLLLLLWGLGHSRLRPGGFLPGHSLLVWGLSRWAWSGELTLGMGLQLHPVAWAGVAGLGLLALQLTPVGRLDGGRLLHGLVGRRAARRWGWVTKGLILLLGWQVQPWLRGWGVLLLLIPSLPPPVLNDVSELDPWRDALGLLALGLFLAIILPVPGFLPRVG</sequence>
<evidence type="ECO:0000256" key="8">
    <source>
        <dbReference type="SAM" id="Phobius"/>
    </source>
</evidence>
<accession>A0A1J0ABR9</accession>
<dbReference type="GO" id="GO:0008233">
    <property type="term" value="F:peptidase activity"/>
    <property type="evidence" value="ECO:0007669"/>
    <property type="project" value="UniProtKB-KW"/>
</dbReference>
<protein>
    <submittedName>
        <fullName evidence="9">Putative membrane-associated Zn-dependent protease 1</fullName>
    </submittedName>
</protein>